<dbReference type="AlphaFoldDB" id="Q8GWY6"/>
<reference evidence="1" key="1">
    <citation type="submission" date="2002-11" db="EMBL/GenBank/DDBJ databases">
        <title>Arabidopsis thaliana full-length cDNA.</title>
        <authorList>
            <person name="Seki M."/>
            <person name="Iida K."/>
            <person name="Satou M."/>
            <person name="Sakurai T."/>
            <person name="Akiyama K."/>
            <person name="Ishida J."/>
            <person name="Nakajima M."/>
            <person name="Enju A."/>
            <person name="Kamiya A."/>
            <person name="Narusaka M."/>
            <person name="Carninci P."/>
            <person name="Kawai J."/>
            <person name="Hayashizaki Y."/>
            <person name="Shinozaki K."/>
        </authorList>
    </citation>
    <scope>NUCLEOTIDE SEQUENCE</scope>
</reference>
<name>Q8GWY6_ARATH</name>
<dbReference type="EMBL" id="AK118556">
    <property type="protein sequence ID" value="BAC43157.1"/>
    <property type="molecule type" value="mRNA"/>
</dbReference>
<organism evidence="1">
    <name type="scientific">Arabidopsis thaliana</name>
    <name type="common">Mouse-ear cress</name>
    <dbReference type="NCBI Taxonomy" id="3702"/>
    <lineage>
        <taxon>Eukaryota</taxon>
        <taxon>Viridiplantae</taxon>
        <taxon>Streptophyta</taxon>
        <taxon>Embryophyta</taxon>
        <taxon>Tracheophyta</taxon>
        <taxon>Spermatophyta</taxon>
        <taxon>Magnoliopsida</taxon>
        <taxon>eudicotyledons</taxon>
        <taxon>Gunneridae</taxon>
        <taxon>Pentapetalae</taxon>
        <taxon>rosids</taxon>
        <taxon>malvids</taxon>
        <taxon>Brassicales</taxon>
        <taxon>Brassicaceae</taxon>
        <taxon>Camelineae</taxon>
        <taxon>Arabidopsis</taxon>
    </lineage>
</organism>
<protein>
    <submittedName>
        <fullName evidence="1">Uncharacterized protein</fullName>
    </submittedName>
</protein>
<evidence type="ECO:0000313" key="1">
    <source>
        <dbReference type="EMBL" id="BAC43157.1"/>
    </source>
</evidence>
<accession>Q8GWY6</accession>
<proteinExistence type="evidence at transcript level"/>
<sequence length="82" mass="9398">MDSSSIARSGRECVDASAFVRIGGFDLILDIYKCRRLNWWSILSSPMEYGLSFEQTKNIVITQIMYSSFQFPLLGLVFLSYN</sequence>